<dbReference type="AlphaFoldDB" id="A0A9D5DIB7"/>
<evidence type="ECO:0000256" key="1">
    <source>
        <dbReference type="SAM" id="MobiDB-lite"/>
    </source>
</evidence>
<evidence type="ECO:0000313" key="2">
    <source>
        <dbReference type="EMBL" id="KAJ1612009.1"/>
    </source>
</evidence>
<organism evidence="2">
    <name type="scientific">Cryptosporidium canis</name>
    <dbReference type="NCBI Taxonomy" id="195482"/>
    <lineage>
        <taxon>Eukaryota</taxon>
        <taxon>Sar</taxon>
        <taxon>Alveolata</taxon>
        <taxon>Apicomplexa</taxon>
        <taxon>Conoidasida</taxon>
        <taxon>Coccidia</taxon>
        <taxon>Eucoccidiorida</taxon>
        <taxon>Eimeriorina</taxon>
        <taxon>Cryptosporidiidae</taxon>
        <taxon>Cryptosporidium</taxon>
    </lineage>
</organism>
<feature type="region of interest" description="Disordered" evidence="1">
    <location>
        <begin position="70"/>
        <end position="131"/>
    </location>
</feature>
<comment type="caution">
    <text evidence="2">The sequence shown here is derived from an EMBL/GenBank/DDBJ whole genome shotgun (WGS) entry which is preliminary data.</text>
</comment>
<reference evidence="2" key="1">
    <citation type="submission" date="2022-10" db="EMBL/GenBank/DDBJ databases">
        <title>Adaptive evolution leads to modifications in subtelomeric GC content in a zoonotic Cryptosporidium species.</title>
        <authorList>
            <person name="Li J."/>
            <person name="Feng Y."/>
            <person name="Xiao L."/>
        </authorList>
    </citation>
    <scope>NUCLEOTIDE SEQUENCE</scope>
    <source>
        <strain evidence="2">33844</strain>
    </source>
</reference>
<feature type="compositionally biased region" description="Polar residues" evidence="1">
    <location>
        <begin position="18"/>
        <end position="27"/>
    </location>
</feature>
<accession>A0A9D5DIB7</accession>
<protein>
    <submittedName>
        <fullName evidence="2">Uncharacterized protein</fullName>
    </submittedName>
</protein>
<feature type="compositionally biased region" description="Basic and acidic residues" evidence="1">
    <location>
        <begin position="115"/>
        <end position="131"/>
    </location>
</feature>
<name>A0A9D5DIB7_9CRYT</name>
<feature type="region of interest" description="Disordered" evidence="1">
    <location>
        <begin position="1"/>
        <end position="32"/>
    </location>
</feature>
<feature type="compositionally biased region" description="Basic and acidic residues" evidence="1">
    <location>
        <begin position="1"/>
        <end position="17"/>
    </location>
</feature>
<dbReference type="EMBL" id="JAPCXC010000009">
    <property type="protein sequence ID" value="KAJ1612009.1"/>
    <property type="molecule type" value="Genomic_DNA"/>
</dbReference>
<proteinExistence type="predicted"/>
<sequence>MIVEELNRIADPDKRTTSLETVDTPMTGSVDEGKYPKVLVLAQESPLPVLCWVLQQRPDRKEHQAQVLRLQLGQRSRPGQEYAQEPRGPDLDFLYEQERPGPVPGPAGPAGVPPGREDPPSRLHRGDLAPD</sequence>
<dbReference type="Proteomes" id="UP001067231">
    <property type="component" value="Unassembled WGS sequence"/>
</dbReference>
<gene>
    <name evidence="2" type="ORF">OJ253_681</name>
</gene>